<name>A0ABR7LUR7_9ACTN</name>
<evidence type="ECO:0000313" key="1">
    <source>
        <dbReference type="EMBL" id="MBC6468423.1"/>
    </source>
</evidence>
<sequence>MSDVSQDAFVSKGVGGDLECPLEVCRAEDDPNVTMAAEAQLNERAGGGEYATEVADLSGAAPGRS</sequence>
<reference evidence="1 2" key="1">
    <citation type="submission" date="2020-06" db="EMBL/GenBank/DDBJ databases">
        <title>Actinomadura xiongansis sp. nov., isolated from soil of Baiyangdian.</title>
        <authorList>
            <person name="Zhang X."/>
        </authorList>
    </citation>
    <scope>NUCLEOTIDE SEQUENCE [LARGE SCALE GENOMIC DNA]</scope>
    <source>
        <strain evidence="1 2">HBUM206468</strain>
    </source>
</reference>
<gene>
    <name evidence="1" type="ORF">HKK74_23415</name>
</gene>
<protein>
    <submittedName>
        <fullName evidence="1">Uncharacterized protein</fullName>
    </submittedName>
</protein>
<comment type="caution">
    <text evidence="1">The sequence shown here is derived from an EMBL/GenBank/DDBJ whole genome shotgun (WGS) entry which is preliminary data.</text>
</comment>
<dbReference type="Proteomes" id="UP000805614">
    <property type="component" value="Unassembled WGS sequence"/>
</dbReference>
<evidence type="ECO:0000313" key="2">
    <source>
        <dbReference type="Proteomes" id="UP000805614"/>
    </source>
</evidence>
<dbReference type="RefSeq" id="WP_187245434.1">
    <property type="nucleotide sequence ID" value="NZ_BAAAOK010000015.1"/>
</dbReference>
<dbReference type="EMBL" id="JABVEC010000018">
    <property type="protein sequence ID" value="MBC6468423.1"/>
    <property type="molecule type" value="Genomic_DNA"/>
</dbReference>
<keyword evidence="2" id="KW-1185">Reference proteome</keyword>
<organism evidence="1 2">
    <name type="scientific">Actinomadura alba</name>
    <dbReference type="NCBI Taxonomy" id="406431"/>
    <lineage>
        <taxon>Bacteria</taxon>
        <taxon>Bacillati</taxon>
        <taxon>Actinomycetota</taxon>
        <taxon>Actinomycetes</taxon>
        <taxon>Streptosporangiales</taxon>
        <taxon>Thermomonosporaceae</taxon>
        <taxon>Actinomadura</taxon>
    </lineage>
</organism>
<proteinExistence type="predicted"/>
<accession>A0ABR7LUR7</accession>